<name>A0ACC3T580_LIPKO</name>
<gene>
    <name evidence="1" type="ORF">V1525DRAFT_399151</name>
</gene>
<dbReference type="Proteomes" id="UP001433508">
    <property type="component" value="Unassembled WGS sequence"/>
</dbReference>
<dbReference type="EMBL" id="MU971349">
    <property type="protein sequence ID" value="KAK9239098.1"/>
    <property type="molecule type" value="Genomic_DNA"/>
</dbReference>
<accession>A0ACC3T580</accession>
<keyword evidence="1" id="KW-0808">Transferase</keyword>
<evidence type="ECO:0000313" key="2">
    <source>
        <dbReference type="Proteomes" id="UP001433508"/>
    </source>
</evidence>
<organism evidence="1 2">
    <name type="scientific">Lipomyces kononenkoae</name>
    <name type="common">Yeast</name>
    <dbReference type="NCBI Taxonomy" id="34357"/>
    <lineage>
        <taxon>Eukaryota</taxon>
        <taxon>Fungi</taxon>
        <taxon>Dikarya</taxon>
        <taxon>Ascomycota</taxon>
        <taxon>Saccharomycotina</taxon>
        <taxon>Lipomycetes</taxon>
        <taxon>Lipomycetales</taxon>
        <taxon>Lipomycetaceae</taxon>
        <taxon>Lipomyces</taxon>
    </lineage>
</organism>
<evidence type="ECO:0000313" key="1">
    <source>
        <dbReference type="EMBL" id="KAK9239098.1"/>
    </source>
</evidence>
<reference evidence="2" key="1">
    <citation type="journal article" date="2024" name="Front. Bioeng. Biotechnol.">
        <title>Genome-scale model development and genomic sequencing of the oleaginous clade Lipomyces.</title>
        <authorList>
            <person name="Czajka J.J."/>
            <person name="Han Y."/>
            <person name="Kim J."/>
            <person name="Mondo S.J."/>
            <person name="Hofstad B.A."/>
            <person name="Robles A."/>
            <person name="Haridas S."/>
            <person name="Riley R."/>
            <person name="LaButti K."/>
            <person name="Pangilinan J."/>
            <person name="Andreopoulos W."/>
            <person name="Lipzen A."/>
            <person name="Yan J."/>
            <person name="Wang M."/>
            <person name="Ng V."/>
            <person name="Grigoriev I.V."/>
            <person name="Spatafora J.W."/>
            <person name="Magnuson J.K."/>
            <person name="Baker S.E."/>
            <person name="Pomraning K.R."/>
        </authorList>
    </citation>
    <scope>NUCLEOTIDE SEQUENCE [LARGE SCALE GENOMIC DNA]</scope>
    <source>
        <strain evidence="2">CBS 7786</strain>
    </source>
</reference>
<comment type="caution">
    <text evidence="1">The sequence shown here is derived from an EMBL/GenBank/DDBJ whole genome shotgun (WGS) entry which is preliminary data.</text>
</comment>
<proteinExistence type="predicted"/>
<sequence length="660" mass="76609">MAIAYVRRPTWKRSLRPRLVLLVLCNVVTLLGFLAWRERYVTKESLLHMMDERLKAVFSPDREVSSVADDVPGNFTGKASFMSMICMEDDFIPVRTLVHSLQETKTNADIVVVIIMPLDEQKRQELAKLGAKLVDSEPIKVTIDESQTSAAEKELEKEAVGKNKSEDPKKRRMCRSNAIQAWRLTQWDRVLYMHPEMLAVENIDDVFQEPPFTATLELGGVVDDSIMLLEPNMEIYSELKRAMVKTAHLPHDIGFLNYFFKDIHPLNPVYNVKAKYQTLDYSRYVFGNARVFNYEGTMKPWNFWHQGPKNWRQSFHEEMIYRWRKAEYSAREKLGMDKDLLEWRPQRGSKDVCEDYLAHKLDIPEKIMDKYSVLLATHSLRRQATLPFVIKQFLMSPKVDKIFVIWHDKNQPVSKNIRDLVNEAQGTVIILNQTVDSLNNRFNPVKELRTAAVLISDDDVWTPIDDIDMAFESWQRQPDSLVGFAPRVDCYDPSSETIKYCWPFRMKPPRYSIMLTKLMFMDSNFLFLWRCGLPDNILKYVDDLINCEDIAMNFLISGVTNRPPLHIMSDEVYDFGLDGGISSSPAHFKVRGQCVQQISDLFGKNTLLSVQGSVHRYAETDFKSTTWEDFLRVLKEKEAHNEQLEVLDVMSPDDIVQNDV</sequence>
<keyword evidence="2" id="KW-1185">Reference proteome</keyword>
<protein>
    <submittedName>
        <fullName evidence="1">Glycosyl transferase family 64 domain-containing protein</fullName>
    </submittedName>
</protein>